<keyword evidence="4 7" id="KW-0949">S-adenosyl-L-methionine</keyword>
<keyword evidence="1 7" id="KW-0820">tRNA-binding</keyword>
<dbReference type="PANTHER" id="PTHR43453">
    <property type="entry name" value="RRNA METHYLASE-LIKE"/>
    <property type="match status" value="1"/>
</dbReference>
<feature type="domain" description="RNA methyltransferase SpoU/TrmH type C-terminal" evidence="9">
    <location>
        <begin position="164"/>
        <end position="214"/>
    </location>
</feature>
<evidence type="ECO:0000256" key="7">
    <source>
        <dbReference type="HAMAP-Rule" id="MF_02060"/>
    </source>
</evidence>
<comment type="function">
    <text evidence="7">Catalyzes the 2'-O methylation of guanosine at position 18 in tRNA.</text>
</comment>
<sequence>MIDSERFRQIRSMLRRRQPDLTVVMDNVNKPHNLSALIRSCDAVGIHDLHAVSKQRSIHTRQHAAAGSSRWTRLHLWHEIKEPCSALRREGMQLLAATNVAAAVDFREIDYTLPTAVILGAEWDGVSKEAIGEADRTIMVQTHGMVESLNVSVAAAVILFEAERQRSLKGMYRELRMEEEQYRRLLFELSYPRLAEQLTLKKLPYPALDEDGGIFPLEM</sequence>
<keyword evidence="3 7" id="KW-0808">Transferase</keyword>
<evidence type="ECO:0000256" key="1">
    <source>
        <dbReference type="ARBA" id="ARBA00022555"/>
    </source>
</evidence>
<dbReference type="InterPro" id="IPR022724">
    <property type="entry name" value="rRNA_MeTrfase_SpoU_C"/>
</dbReference>
<accession>A0A165M3U1</accession>
<dbReference type="HAMAP" id="MF_02060">
    <property type="entry name" value="tRNA_methyltr_TrmH"/>
    <property type="match status" value="1"/>
</dbReference>
<evidence type="ECO:0000313" key="11">
    <source>
        <dbReference type="Proteomes" id="UP000076481"/>
    </source>
</evidence>
<dbReference type="InterPro" id="IPR001537">
    <property type="entry name" value="SpoU_MeTrfase"/>
</dbReference>
<dbReference type="Proteomes" id="UP000076481">
    <property type="component" value="Unassembled WGS sequence"/>
</dbReference>
<evidence type="ECO:0000259" key="8">
    <source>
        <dbReference type="Pfam" id="PF00588"/>
    </source>
</evidence>
<reference evidence="10 11" key="1">
    <citation type="submission" date="2016-03" db="EMBL/GenBank/DDBJ databases">
        <title>Speciation and ecological success in dimly lit waters: horizontal gene transfer in a green sulfur bacteria bloom unveiled by metagenomic assembly.</title>
        <authorList>
            <person name="Llorens-Mares T."/>
            <person name="Liu Z."/>
            <person name="Allen L.Z."/>
            <person name="Rusch D.B."/>
            <person name="Craig M.T."/>
            <person name="Dupont C.L."/>
            <person name="Bryant D.A."/>
            <person name="Casamayor E.O."/>
        </authorList>
    </citation>
    <scope>NUCLEOTIDE SEQUENCE [LARGE SCALE GENOMIC DNA]</scope>
    <source>
        <strain evidence="10">CIII</strain>
    </source>
</reference>
<dbReference type="Pfam" id="PF00588">
    <property type="entry name" value="SpoU_methylase"/>
    <property type="match status" value="1"/>
</dbReference>
<name>A0A165M3U1_PELLU</name>
<protein>
    <recommendedName>
        <fullName evidence="7">tRNA (guanosine(18)-2'-O)-methyltransferase</fullName>
        <ecNumber evidence="7">2.1.1.34</ecNumber>
    </recommendedName>
    <alternativeName>
        <fullName evidence="7">tRNA [Gm18] methyltransferase</fullName>
    </alternativeName>
</protein>
<keyword evidence="6 7" id="KW-0694">RNA-binding</keyword>
<dbReference type="Gene3D" id="3.40.1280.10">
    <property type="match status" value="1"/>
</dbReference>
<dbReference type="GO" id="GO:0000049">
    <property type="term" value="F:tRNA binding"/>
    <property type="evidence" value="ECO:0007669"/>
    <property type="project" value="UniProtKB-UniRule"/>
</dbReference>
<comment type="similarity">
    <text evidence="7">Belongs to the class IV-like SAM-binding methyltransferase superfamily. RNA methyltransferase TrmH family.</text>
</comment>
<organism evidence="10 11">
    <name type="scientific">Pelodictyon luteolum</name>
    <dbReference type="NCBI Taxonomy" id="1100"/>
    <lineage>
        <taxon>Bacteria</taxon>
        <taxon>Pseudomonadati</taxon>
        <taxon>Chlorobiota</taxon>
        <taxon>Chlorobiia</taxon>
        <taxon>Chlorobiales</taxon>
        <taxon>Chlorobiaceae</taxon>
        <taxon>Chlorobium/Pelodictyon group</taxon>
        <taxon>Pelodictyon</taxon>
    </lineage>
</organism>
<evidence type="ECO:0000256" key="5">
    <source>
        <dbReference type="ARBA" id="ARBA00022694"/>
    </source>
</evidence>
<evidence type="ECO:0000256" key="2">
    <source>
        <dbReference type="ARBA" id="ARBA00022603"/>
    </source>
</evidence>
<comment type="catalytic activity">
    <reaction evidence="7">
        <text>guanosine(18) in tRNA + S-adenosyl-L-methionine = 2'-O-methylguanosine(18) in tRNA + S-adenosyl-L-homocysteine + H(+)</text>
        <dbReference type="Rhea" id="RHEA:20077"/>
        <dbReference type="Rhea" id="RHEA-COMP:10190"/>
        <dbReference type="Rhea" id="RHEA-COMP:10192"/>
        <dbReference type="ChEBI" id="CHEBI:15378"/>
        <dbReference type="ChEBI" id="CHEBI:57856"/>
        <dbReference type="ChEBI" id="CHEBI:59789"/>
        <dbReference type="ChEBI" id="CHEBI:74269"/>
        <dbReference type="ChEBI" id="CHEBI:74445"/>
        <dbReference type="EC" id="2.1.1.34"/>
    </reaction>
</comment>
<dbReference type="GO" id="GO:0002938">
    <property type="term" value="P:tRNA guanine ribose methylation"/>
    <property type="evidence" value="ECO:0007669"/>
    <property type="project" value="UniProtKB-UniRule"/>
</dbReference>
<dbReference type="InterPro" id="IPR029028">
    <property type="entry name" value="Alpha/beta_knot_MTases"/>
</dbReference>
<comment type="caution">
    <text evidence="7">Lacks conserved residue(s) required for the propagation of feature annotation.</text>
</comment>
<keyword evidence="5 7" id="KW-0819">tRNA processing</keyword>
<proteinExistence type="inferred from homology"/>
<evidence type="ECO:0000256" key="4">
    <source>
        <dbReference type="ARBA" id="ARBA00022691"/>
    </source>
</evidence>
<evidence type="ECO:0000313" key="10">
    <source>
        <dbReference type="EMBL" id="KZK74778.1"/>
    </source>
</evidence>
<dbReference type="CDD" id="cd18092">
    <property type="entry name" value="SpoU-like_TrmH"/>
    <property type="match status" value="1"/>
</dbReference>
<dbReference type="AlphaFoldDB" id="A0A165M3U1"/>
<keyword evidence="2 7" id="KW-0489">Methyltransferase</keyword>
<dbReference type="EMBL" id="LVWG01000018">
    <property type="protein sequence ID" value="KZK74778.1"/>
    <property type="molecule type" value="Genomic_DNA"/>
</dbReference>
<dbReference type="RefSeq" id="WP_303681072.1">
    <property type="nucleotide sequence ID" value="NZ_LVWG01000018.1"/>
</dbReference>
<feature type="binding site" evidence="7">
    <location>
        <position position="149"/>
    </location>
    <ligand>
        <name>S-adenosyl-L-methionine</name>
        <dbReference type="ChEBI" id="CHEBI:59789"/>
    </ligand>
</feature>
<feature type="binding site" evidence="7">
    <location>
        <position position="140"/>
    </location>
    <ligand>
        <name>S-adenosyl-L-methionine</name>
        <dbReference type="ChEBI" id="CHEBI:59789"/>
    </ligand>
</feature>
<comment type="caution">
    <text evidence="10">The sequence shown here is derived from an EMBL/GenBank/DDBJ whole genome shotgun (WGS) entry which is preliminary data.</text>
</comment>
<dbReference type="InterPro" id="IPR033671">
    <property type="entry name" value="TrmH"/>
</dbReference>
<evidence type="ECO:0000256" key="3">
    <source>
        <dbReference type="ARBA" id="ARBA00022679"/>
    </source>
</evidence>
<gene>
    <name evidence="7" type="primary">trmH</name>
    <name evidence="10" type="ORF">A3K90_06040</name>
</gene>
<dbReference type="GO" id="GO:0141100">
    <property type="term" value="F:tRNA (guanine(18)-2'-O)-methyltransferase activity"/>
    <property type="evidence" value="ECO:0007669"/>
    <property type="project" value="UniProtKB-UniRule"/>
</dbReference>
<dbReference type="InterPro" id="IPR029026">
    <property type="entry name" value="tRNA_m1G_MTases_N"/>
</dbReference>
<evidence type="ECO:0000256" key="6">
    <source>
        <dbReference type="ARBA" id="ARBA00022884"/>
    </source>
</evidence>
<dbReference type="SUPFAM" id="SSF75217">
    <property type="entry name" value="alpha/beta knot"/>
    <property type="match status" value="1"/>
</dbReference>
<evidence type="ECO:0000259" key="9">
    <source>
        <dbReference type="Pfam" id="PF12105"/>
    </source>
</evidence>
<dbReference type="Pfam" id="PF12105">
    <property type="entry name" value="SpoU_methylas_C"/>
    <property type="match status" value="1"/>
</dbReference>
<dbReference type="EC" id="2.1.1.34" evidence="7"/>
<dbReference type="NCBIfam" id="NF008295">
    <property type="entry name" value="PRK11081.1"/>
    <property type="match status" value="1"/>
</dbReference>
<feature type="domain" description="tRNA/rRNA methyltransferase SpoU type" evidence="8">
    <location>
        <begin position="21"/>
        <end position="160"/>
    </location>
</feature>
<dbReference type="PANTHER" id="PTHR43453:SF1">
    <property type="entry name" value="TRNA_RRNA METHYLTRANSFERASE SPOU TYPE DOMAIN-CONTAINING PROTEIN"/>
    <property type="match status" value="1"/>
</dbReference>